<evidence type="ECO:0000313" key="3">
    <source>
        <dbReference type="Proteomes" id="UP001152656"/>
    </source>
</evidence>
<dbReference type="GO" id="GO:0046872">
    <property type="term" value="F:metal ion binding"/>
    <property type="evidence" value="ECO:0007669"/>
    <property type="project" value="UniProtKB-KW"/>
</dbReference>
<dbReference type="InterPro" id="IPR052891">
    <property type="entry name" value="DNA-3mA_glycosylase"/>
</dbReference>
<comment type="caution">
    <text evidence="2">The sequence shown here is derived from an EMBL/GenBank/DDBJ whole genome shotgun (WGS) entry which is preliminary data.</text>
</comment>
<evidence type="ECO:0000256" key="1">
    <source>
        <dbReference type="PIRSR" id="PIRSR605019-1"/>
    </source>
</evidence>
<dbReference type="GO" id="GO:0006284">
    <property type="term" value="P:base-excision repair"/>
    <property type="evidence" value="ECO:0007669"/>
    <property type="project" value="InterPro"/>
</dbReference>
<reference evidence="2" key="1">
    <citation type="submission" date="2022-10" db="EMBL/GenBank/DDBJ databases">
        <authorList>
            <person name="Turner M.S."/>
            <person name="Huang W."/>
        </authorList>
    </citation>
    <scope>NUCLEOTIDE SEQUENCE</scope>
    <source>
        <strain evidence="2">581</strain>
    </source>
</reference>
<dbReference type="Pfam" id="PF03352">
    <property type="entry name" value="Adenine_glyco"/>
    <property type="match status" value="1"/>
</dbReference>
<dbReference type="AlphaFoldDB" id="A0A9X4NDM6"/>
<dbReference type="GO" id="GO:0008725">
    <property type="term" value="F:DNA-3-methyladenine glycosylase activity"/>
    <property type="evidence" value="ECO:0007669"/>
    <property type="project" value="InterPro"/>
</dbReference>
<feature type="binding site" evidence="1">
    <location>
        <position position="7"/>
    </location>
    <ligand>
        <name>Zn(2+)</name>
        <dbReference type="ChEBI" id="CHEBI:29105"/>
    </ligand>
</feature>
<reference evidence="2" key="2">
    <citation type="journal article" date="2023" name="Food Microbiol.">
        <title>Evaluation of the fermentation potential of lactic acid bacteria isolated from herbs, fruits and vegetables as starter cultures in nut-based milk alternatives.</title>
        <authorList>
            <person name="Huang W."/>
            <person name="Dong A."/>
            <person name="Pham H.T."/>
            <person name="Zhou C."/>
            <person name="Huo Z."/>
            <person name="Watjen A.P."/>
            <person name="Prakash S."/>
            <person name="Bang-Berthelsen C.H."/>
            <person name="Turner M.S."/>
        </authorList>
    </citation>
    <scope>NUCLEOTIDE SEQUENCE</scope>
    <source>
        <strain evidence="2">581</strain>
    </source>
</reference>
<dbReference type="SUPFAM" id="SSF48150">
    <property type="entry name" value="DNA-glycosylase"/>
    <property type="match status" value="1"/>
</dbReference>
<feature type="binding site" evidence="1">
    <location>
        <position position="178"/>
    </location>
    <ligand>
        <name>Zn(2+)</name>
        <dbReference type="ChEBI" id="CHEBI:29105"/>
    </ligand>
</feature>
<dbReference type="PANTHER" id="PTHR30037">
    <property type="entry name" value="DNA-3-METHYLADENINE GLYCOSYLASE 1"/>
    <property type="match status" value="1"/>
</dbReference>
<protein>
    <submittedName>
        <fullName evidence="2">DNA-3-methyladenine glycosylase I</fullName>
    </submittedName>
</protein>
<dbReference type="Gene3D" id="1.10.340.30">
    <property type="entry name" value="Hypothetical protein, domain 2"/>
    <property type="match status" value="1"/>
</dbReference>
<dbReference type="InterPro" id="IPR005019">
    <property type="entry name" value="Adenine_glyco"/>
</dbReference>
<keyword evidence="1" id="KW-0479">Metal-binding</keyword>
<evidence type="ECO:0000313" key="2">
    <source>
        <dbReference type="EMBL" id="MDG4981183.1"/>
    </source>
</evidence>
<name>A0A9X4NDM6_9LACT</name>
<accession>A0A9X4NDM6</accession>
<dbReference type="InterPro" id="IPR011257">
    <property type="entry name" value="DNA_glycosylase"/>
</dbReference>
<feature type="binding site" evidence="1">
    <location>
        <position position="182"/>
    </location>
    <ligand>
        <name>Zn(2+)</name>
        <dbReference type="ChEBI" id="CHEBI:29105"/>
    </ligand>
</feature>
<dbReference type="PANTHER" id="PTHR30037:SF4">
    <property type="entry name" value="DNA-3-METHYLADENINE GLYCOSYLASE I"/>
    <property type="match status" value="1"/>
</dbReference>
<dbReference type="RefSeq" id="WP_278216148.1">
    <property type="nucleotide sequence ID" value="NZ_JAOWLP010000004.1"/>
</dbReference>
<dbReference type="EMBL" id="JAOWLP010000004">
    <property type="protein sequence ID" value="MDG4981183.1"/>
    <property type="molecule type" value="Genomic_DNA"/>
</dbReference>
<gene>
    <name evidence="2" type="ORF">OGZ39_05885</name>
</gene>
<proteinExistence type="predicted"/>
<dbReference type="Proteomes" id="UP001152656">
    <property type="component" value="Unassembled WGS sequence"/>
</dbReference>
<sequence>MTELRRCNWCLSTDKMIHYHDTYWGVPLHNDQELFAKLVLDLNQAGLSWATILNKQENFYEAFDNFEIEKVAVYDENKEQELLQNAGIIRNKLKVKAAIVNAQKVLEIQKEFGSFNKYIWSFTDGKVLQHQVNDESEIPATNELSDKMSKDMKKRGFKFTGSTVIYAFLQAVGVINDHADYCYRQAELMDRSAFLW</sequence>
<feature type="binding site" evidence="1">
    <location>
        <position position="20"/>
    </location>
    <ligand>
        <name>Zn(2+)</name>
        <dbReference type="ChEBI" id="CHEBI:29105"/>
    </ligand>
</feature>
<organism evidence="2 3">
    <name type="scientific">Lactococcus lactis</name>
    <dbReference type="NCBI Taxonomy" id="1358"/>
    <lineage>
        <taxon>Bacteria</taxon>
        <taxon>Bacillati</taxon>
        <taxon>Bacillota</taxon>
        <taxon>Bacilli</taxon>
        <taxon>Lactobacillales</taxon>
        <taxon>Streptococcaceae</taxon>
        <taxon>Lactococcus</taxon>
    </lineage>
</organism>
<keyword evidence="1" id="KW-0862">Zinc</keyword>